<dbReference type="GO" id="GO:0005509">
    <property type="term" value="F:calcium ion binding"/>
    <property type="evidence" value="ECO:0007669"/>
    <property type="project" value="InterPro"/>
</dbReference>
<reference evidence="3 4" key="1">
    <citation type="submission" date="2015-10" db="EMBL/GenBank/DDBJ databases">
        <title>Draft genome sequence of Novosphingobium fuchskuhlense DSM 25065 isolated from a surface water sample of the southwest basin of Lake Grosse Fuchskuhle.</title>
        <authorList>
            <person name="Ruckert C."/>
            <person name="Winkler A."/>
            <person name="Glaeser J."/>
            <person name="Grossart H.-P."/>
            <person name="Kalinowski J."/>
            <person name="Glaeser S."/>
        </authorList>
    </citation>
    <scope>NUCLEOTIDE SEQUENCE [LARGE SCALE GENOMIC DNA]</scope>
    <source>
        <strain evidence="3 4">FNE08-7</strain>
    </source>
</reference>
<comment type="subcellular location">
    <subcellularLocation>
        <location evidence="1">Secreted</location>
    </subcellularLocation>
</comment>
<dbReference type="SUPFAM" id="SSF51120">
    <property type="entry name" value="beta-Roll"/>
    <property type="match status" value="3"/>
</dbReference>
<evidence type="ECO:0000313" key="4">
    <source>
        <dbReference type="Proteomes" id="UP000058012"/>
    </source>
</evidence>
<dbReference type="Proteomes" id="UP000058012">
    <property type="component" value="Unassembled WGS sequence"/>
</dbReference>
<proteinExistence type="predicted"/>
<dbReference type="PRINTS" id="PR00313">
    <property type="entry name" value="CABNDNGRPT"/>
</dbReference>
<sequence length="980" mass="97502">MLTVTGTATGDVLDDFGKGPDEYPFVLMIQGLGGNDLLQDFDYASAVLDGGAGDDIVVAAAGSGSVGGAVPDGYTTPLVLLGGSGDDTLVFARFSSDTVTLNGGDGDDALVMAGIAAGGVIDGGSGYDRLIMVTGLPSLSQSTVRGIERIDSLGAGGVSFTAGQLDGVTALSGTFNLNFGGTVRLAGKSLSGVTFNLSLDSGFNVRKSILADASVTSGFTVVTGGDIDRVTGGSGADTITVGTSSVAGEILDGGGGRDTLQVGPYADVTLASLRNIESFASNGGRFATAQLARPDTLTGSFFARGAGTLDFAGRTLTDFSLSFAGDSASHVVRFGETVTGGVFVTGGSGADTITGGAGADTILGGIGRDVLTGGTGADRFVFALGAGSADHAAAARVTDFSQAQGDRIGFEPLGVPLRFVGSADFAEAGDIRSYVEGTKTWIEVDLDGDKVADRAYRLDGAITLTAADFGAGTPGAPAAVQGAPQVAAGADERLTGTGADETFAAVGSNAVVFAGAGDDLVYARAGGRFYGEDGADRIVASGGEIRIEGGAGNDVLQAGNALFKVFGGSGDDTLVATSAGTAGSLLAGGDGDDTLRIENFAAPTGLAIDGGAGRDTLVAGRYLPSLAGATLKGIEMVSAVVEQGGRLNPLGIALAQVRSVGGLEGWFQLEDSGTLTLAGKELLGTILTCADGGNTIRMSATSTQSLSVVTGKGLDRAYFGQGDDGVTLVRADKTAGQVFDGGAGHDSIFIRGDSDTSAMRIVNFEVITGDFVKPERAGIVQRSVLAGADTIVNALKLADGGALDLSGKTLENFTLTLSDKATTILADDSVTGAMLIIGGAASDRIGGGGGADTLRGGAGDDVLKGGGGIDTLTGGTGADRFVFAPGSSDGGRARADYVSDFSTSDGDRIDLSGFDADPLAAGRQHLAFIGDAAFSAAGQVRFEHVLTQTYVEVDLDGDGKADLAVRLAGAIGLTAGDLVL</sequence>
<dbReference type="PROSITE" id="PS00330">
    <property type="entry name" value="HEMOLYSIN_CALCIUM"/>
    <property type="match status" value="4"/>
</dbReference>
<dbReference type="Gene3D" id="2.160.20.160">
    <property type="match status" value="2"/>
</dbReference>
<dbReference type="Gene3D" id="2.150.10.10">
    <property type="entry name" value="Serralysin-like metalloprotease, C-terminal"/>
    <property type="match status" value="2"/>
</dbReference>
<evidence type="ECO:0008006" key="5">
    <source>
        <dbReference type="Google" id="ProtNLM"/>
    </source>
</evidence>
<dbReference type="InterPro" id="IPR001343">
    <property type="entry name" value="Hemolysn_Ca-bd"/>
</dbReference>
<dbReference type="InterPro" id="IPR018511">
    <property type="entry name" value="Hemolysin-typ_Ca-bd_CS"/>
</dbReference>
<evidence type="ECO:0000256" key="1">
    <source>
        <dbReference type="ARBA" id="ARBA00004613"/>
    </source>
</evidence>
<organism evidence="3 4">
    <name type="scientific">Novosphingobium fuchskuhlense</name>
    <dbReference type="NCBI Taxonomy" id="1117702"/>
    <lineage>
        <taxon>Bacteria</taxon>
        <taxon>Pseudomonadati</taxon>
        <taxon>Pseudomonadota</taxon>
        <taxon>Alphaproteobacteria</taxon>
        <taxon>Sphingomonadales</taxon>
        <taxon>Sphingomonadaceae</taxon>
        <taxon>Novosphingobium</taxon>
    </lineage>
</organism>
<name>A0A124JTL7_9SPHN</name>
<dbReference type="OrthoDB" id="6769681at2"/>
<dbReference type="STRING" id="1117702.AQZ52_15790"/>
<dbReference type="GO" id="GO:0005576">
    <property type="term" value="C:extracellular region"/>
    <property type="evidence" value="ECO:0007669"/>
    <property type="project" value="UniProtKB-SubCell"/>
</dbReference>
<dbReference type="InterPro" id="IPR050557">
    <property type="entry name" value="RTX_toxin/Mannuronan_C5-epim"/>
</dbReference>
<keyword evidence="2" id="KW-0964">Secreted</keyword>
<dbReference type="PANTHER" id="PTHR38340">
    <property type="entry name" value="S-LAYER PROTEIN"/>
    <property type="match status" value="1"/>
</dbReference>
<dbReference type="RefSeq" id="WP_067913140.1">
    <property type="nucleotide sequence ID" value="NZ_KQ954246.1"/>
</dbReference>
<evidence type="ECO:0000256" key="2">
    <source>
        <dbReference type="ARBA" id="ARBA00022525"/>
    </source>
</evidence>
<dbReference type="PANTHER" id="PTHR38340:SF1">
    <property type="entry name" value="S-LAYER PROTEIN"/>
    <property type="match status" value="1"/>
</dbReference>
<comment type="caution">
    <text evidence="3">The sequence shown here is derived from an EMBL/GenBank/DDBJ whole genome shotgun (WGS) entry which is preliminary data.</text>
</comment>
<evidence type="ECO:0000313" key="3">
    <source>
        <dbReference type="EMBL" id="KUR70308.1"/>
    </source>
</evidence>
<dbReference type="AlphaFoldDB" id="A0A124JTL7"/>
<gene>
    <name evidence="3" type="ORF">AQZ52_15790</name>
</gene>
<accession>A0A124JTL7</accession>
<keyword evidence="4" id="KW-1185">Reference proteome</keyword>
<dbReference type="InterPro" id="IPR011049">
    <property type="entry name" value="Serralysin-like_metalloprot_C"/>
</dbReference>
<dbReference type="EMBL" id="LLZS01000009">
    <property type="protein sequence ID" value="KUR70308.1"/>
    <property type="molecule type" value="Genomic_DNA"/>
</dbReference>
<protein>
    <recommendedName>
        <fullName evidence="5">Peptidase M10 serralysin C-terminal domain-containing protein</fullName>
    </recommendedName>
</protein>
<dbReference type="Pfam" id="PF00353">
    <property type="entry name" value="HemolysinCabind"/>
    <property type="match status" value="6"/>
</dbReference>